<sequence length="445" mass="52195">MSSKLENGVFIYQKTEHTDIVERSNKMGVFFSQFDFTTKWSIYFCWRRNFGVNWWTDLIYCSKARVSLIYLCSLRFTHRGISSNRSCSIPKDTMDVDSHQTMEETILVGDDLMIGPPSPLIPPQITSHVLEGVDLCDGILRNLFLCLQINDIEPFCQDETALYRKCAERRDIELRQRLQEIGIRSHIAGETEEFLAGLSLLSCYDIIEESFEYIIKQLSKMQKSGFSVHLLALSVHQKVAELETSSKSWCLTALPSSMENLTETEDQVWDERYMISVCVLHSIMIDHLEELNFIDFSYRLKKKIPIIMVMERETWKEENKSIRSAVVDFFDYCSFLRPGSRLVERFHILIMVMMREMHLGDVVVSKFCDWMYSVDVQELQNYRSIQNLFDFVRGFKYVDPEEVERRRREEEERRKRDEERRVDDGGGGVLEAGSRSQENEEPQIP</sequence>
<dbReference type="Pfam" id="PF25086">
    <property type="entry name" value="DUF7803"/>
    <property type="match status" value="1"/>
</dbReference>
<dbReference type="InterPro" id="IPR056705">
    <property type="entry name" value="DUF7803"/>
</dbReference>
<dbReference type="Proteomes" id="UP000834106">
    <property type="component" value="Chromosome 1"/>
</dbReference>
<feature type="domain" description="DUF7803" evidence="2">
    <location>
        <begin position="94"/>
        <end position="180"/>
    </location>
</feature>
<keyword evidence="4" id="KW-1185">Reference proteome</keyword>
<evidence type="ECO:0000313" key="4">
    <source>
        <dbReference type="Proteomes" id="UP000834106"/>
    </source>
</evidence>
<dbReference type="AlphaFoldDB" id="A0AAD2DG39"/>
<evidence type="ECO:0000313" key="3">
    <source>
        <dbReference type="EMBL" id="CAI9752574.1"/>
    </source>
</evidence>
<evidence type="ECO:0000259" key="2">
    <source>
        <dbReference type="Pfam" id="PF25086"/>
    </source>
</evidence>
<proteinExistence type="predicted"/>
<gene>
    <name evidence="3" type="ORF">FPE_LOCUS5</name>
</gene>
<reference evidence="3" key="1">
    <citation type="submission" date="2023-05" db="EMBL/GenBank/DDBJ databases">
        <authorList>
            <person name="Huff M."/>
        </authorList>
    </citation>
    <scope>NUCLEOTIDE SEQUENCE</scope>
</reference>
<dbReference type="PANTHER" id="PTHR36047:SF1">
    <property type="entry name" value="OS01G0191000 PROTEIN"/>
    <property type="match status" value="1"/>
</dbReference>
<accession>A0AAD2DG39</accession>
<feature type="compositionally biased region" description="Basic and acidic residues" evidence="1">
    <location>
        <begin position="402"/>
        <end position="424"/>
    </location>
</feature>
<organism evidence="3 4">
    <name type="scientific">Fraxinus pennsylvanica</name>
    <dbReference type="NCBI Taxonomy" id="56036"/>
    <lineage>
        <taxon>Eukaryota</taxon>
        <taxon>Viridiplantae</taxon>
        <taxon>Streptophyta</taxon>
        <taxon>Embryophyta</taxon>
        <taxon>Tracheophyta</taxon>
        <taxon>Spermatophyta</taxon>
        <taxon>Magnoliopsida</taxon>
        <taxon>eudicotyledons</taxon>
        <taxon>Gunneridae</taxon>
        <taxon>Pentapetalae</taxon>
        <taxon>asterids</taxon>
        <taxon>lamiids</taxon>
        <taxon>Lamiales</taxon>
        <taxon>Oleaceae</taxon>
        <taxon>Oleeae</taxon>
        <taxon>Fraxinus</taxon>
    </lineage>
</organism>
<name>A0AAD2DG39_9LAMI</name>
<dbReference type="PANTHER" id="PTHR36047">
    <property type="entry name" value="OS01G0191000 PROTEIN"/>
    <property type="match status" value="1"/>
</dbReference>
<evidence type="ECO:0000256" key="1">
    <source>
        <dbReference type="SAM" id="MobiDB-lite"/>
    </source>
</evidence>
<dbReference type="EMBL" id="OU503036">
    <property type="protein sequence ID" value="CAI9752574.1"/>
    <property type="molecule type" value="Genomic_DNA"/>
</dbReference>
<protein>
    <recommendedName>
        <fullName evidence="2">DUF7803 domain-containing protein</fullName>
    </recommendedName>
</protein>
<feature type="region of interest" description="Disordered" evidence="1">
    <location>
        <begin position="402"/>
        <end position="445"/>
    </location>
</feature>